<evidence type="ECO:0000313" key="4">
    <source>
        <dbReference type="Proteomes" id="UP001432046"/>
    </source>
</evidence>
<dbReference type="AlphaFoldDB" id="A0A973W1L7"/>
<evidence type="ECO:0000313" key="3">
    <source>
        <dbReference type="EMBL" id="WXC76408.1"/>
    </source>
</evidence>
<reference evidence="3" key="2">
    <citation type="journal article" date="2021" name="Int. J. Syst. Evol. Microbiol.">
        <title>Bradyrhizobium septentrionale sp. nov. (sv. septentrionale) and Bradyrhizobium quebecense sp. nov. (sv. septentrionale) associated with legumes native to Canada possess rearranged symbiosis genes and numerous insertion sequences.</title>
        <authorList>
            <person name="Bromfield E.S.P."/>
            <person name="Cloutier S."/>
        </authorList>
    </citation>
    <scope>NUCLEOTIDE SEQUENCE</scope>
    <source>
        <strain evidence="3">5S5</strain>
    </source>
</reference>
<sequence>MDWTYLLAISLVLILVAYGLHGALYRTGTQRDRELNRLMDERVDRLKLKREKTRVDNSTHNFELVELARVRIKNGPSKKPEPVPMLSGERPPMTLKS</sequence>
<reference evidence="2" key="1">
    <citation type="submission" date="2020-06" db="EMBL/GenBank/DDBJ databases">
        <title>Whole Genome Sequence of Bradyrhizobium sp. Strain 1S1.</title>
        <authorList>
            <person name="Bromfield E.S.P."/>
            <person name="Cloutier S."/>
        </authorList>
    </citation>
    <scope>NUCLEOTIDE SEQUENCE [LARGE SCALE GENOMIC DNA]</scope>
    <source>
        <strain evidence="2">1S1</strain>
    </source>
</reference>
<dbReference type="RefSeq" id="WP_166204966.1">
    <property type="nucleotide sequence ID" value="NZ_CP088285.1"/>
</dbReference>
<gene>
    <name evidence="2" type="ORF">HAP48_021535</name>
    <name evidence="3" type="ORF">WDK88_23145</name>
</gene>
<name>A0A973W1L7_9BRAD</name>
<dbReference type="EMBL" id="JAAOLE020000001">
    <property type="protein sequence ID" value="NVI45499.1"/>
    <property type="molecule type" value="Genomic_DNA"/>
</dbReference>
<reference evidence="3" key="3">
    <citation type="submission" date="2024-03" db="EMBL/GenBank/DDBJ databases">
        <authorList>
            <person name="Bromfield E.S.P."/>
            <person name="Cloutier S."/>
        </authorList>
    </citation>
    <scope>NUCLEOTIDE SEQUENCE</scope>
    <source>
        <strain evidence="3">5S5</strain>
    </source>
</reference>
<evidence type="ECO:0000256" key="1">
    <source>
        <dbReference type="SAM" id="MobiDB-lite"/>
    </source>
</evidence>
<proteinExistence type="predicted"/>
<evidence type="ECO:0000313" key="2">
    <source>
        <dbReference type="EMBL" id="NVI45499.1"/>
    </source>
</evidence>
<organism evidence="2">
    <name type="scientific">Bradyrhizobium septentrionale</name>
    <dbReference type="NCBI Taxonomy" id="1404411"/>
    <lineage>
        <taxon>Bacteria</taxon>
        <taxon>Pseudomonadati</taxon>
        <taxon>Pseudomonadota</taxon>
        <taxon>Alphaproteobacteria</taxon>
        <taxon>Hyphomicrobiales</taxon>
        <taxon>Nitrobacteraceae</taxon>
        <taxon>Bradyrhizobium</taxon>
    </lineage>
</organism>
<feature type="region of interest" description="Disordered" evidence="1">
    <location>
        <begin position="73"/>
        <end position="97"/>
    </location>
</feature>
<protein>
    <submittedName>
        <fullName evidence="2">Uncharacterized protein</fullName>
    </submittedName>
</protein>
<keyword evidence="4" id="KW-1185">Reference proteome</keyword>
<dbReference type="EMBL" id="CP147711">
    <property type="protein sequence ID" value="WXC76408.1"/>
    <property type="molecule type" value="Genomic_DNA"/>
</dbReference>
<accession>A0A973W1L7</accession>
<dbReference type="Proteomes" id="UP001432046">
    <property type="component" value="Chromosome"/>
</dbReference>